<proteinExistence type="predicted"/>
<dbReference type="RefSeq" id="WP_316436217.1">
    <property type="nucleotide sequence ID" value="NZ_CP053587.1"/>
</dbReference>
<dbReference type="InterPro" id="IPR006521">
    <property type="entry name" value="Tail_protein_I"/>
</dbReference>
<evidence type="ECO:0000313" key="1">
    <source>
        <dbReference type="EMBL" id="WNZ27753.1"/>
    </source>
</evidence>
<sequence length="232" mass="25782">MVTTIRSPSRLLEYLPVIYRDDPFVGQFLLAFEKLMLGFEDDVSVPKLNPSDAESVALEVHIANIATYFDPLQTPADFLPWLASWTALALRADLPIPVQRQFVANIMRYYRFRGTKANLQELLSLFVQGKPTIEETSNLEFQIGVHSTIGKDTFLRGGAAHFFTVKIVLPESLQNNRSQLARQLAIASALIELEKPAHTHYQLIPIFPGTMQVGTISTVGVDTVLGNIPTAS</sequence>
<dbReference type="EMBL" id="CP053587">
    <property type="protein sequence ID" value="WNZ27753.1"/>
    <property type="molecule type" value="Genomic_DNA"/>
</dbReference>
<gene>
    <name evidence="1" type="ORF">HJG54_33490</name>
</gene>
<dbReference type="AlphaFoldDB" id="A0AA97ASV8"/>
<accession>A0AA97ASV8</accession>
<organism evidence="1">
    <name type="scientific">Leptolyngbya sp. NK1-12</name>
    <dbReference type="NCBI Taxonomy" id="2547451"/>
    <lineage>
        <taxon>Bacteria</taxon>
        <taxon>Bacillati</taxon>
        <taxon>Cyanobacteriota</taxon>
        <taxon>Cyanophyceae</taxon>
        <taxon>Leptolyngbyales</taxon>
        <taxon>Leptolyngbyaceae</taxon>
        <taxon>Leptolyngbya group</taxon>
        <taxon>Leptolyngbya</taxon>
    </lineage>
</organism>
<reference evidence="1" key="1">
    <citation type="submission" date="2020-05" db="EMBL/GenBank/DDBJ databases">
        <authorList>
            <person name="Zhu T."/>
            <person name="Keshari N."/>
            <person name="Lu X."/>
        </authorList>
    </citation>
    <scope>NUCLEOTIDE SEQUENCE</scope>
    <source>
        <strain evidence="1">NK1-12</strain>
    </source>
</reference>
<dbReference type="InterPro" id="IPR011748">
    <property type="entry name" value="Unchr_phage_tail-like"/>
</dbReference>
<protein>
    <submittedName>
        <fullName evidence="1">Phage tail protein I</fullName>
    </submittedName>
</protein>
<name>A0AA97ASV8_9CYAN</name>
<dbReference type="NCBIfam" id="TIGR02242">
    <property type="entry name" value="tail_TIGR02242"/>
    <property type="match status" value="1"/>
</dbReference>
<dbReference type="Pfam" id="PF09684">
    <property type="entry name" value="Tail_P2_I"/>
    <property type="match status" value="1"/>
</dbReference>